<keyword evidence="2" id="KW-1185">Reference proteome</keyword>
<reference evidence="1 2" key="1">
    <citation type="submission" date="2019-07" db="EMBL/GenBank/DDBJ databases">
        <title>Draft genome of Corynebacterium godavarianum and other related strains.</title>
        <authorList>
            <person name="Bernier A.-M."/>
            <person name="Bernard K."/>
        </authorList>
    </citation>
    <scope>NUCLEOTIDE SEQUENCE [LARGE SCALE GENOMIC DNA]</scope>
    <source>
        <strain evidence="1 2">LMG 29598</strain>
    </source>
</reference>
<dbReference type="Pfam" id="PF06821">
    <property type="entry name" value="Ser_hydrolase"/>
    <property type="match status" value="1"/>
</dbReference>
<organism evidence="1 2">
    <name type="scientific">Corynebacterium godavarianum</name>
    <dbReference type="NCBI Taxonomy" id="2054421"/>
    <lineage>
        <taxon>Bacteria</taxon>
        <taxon>Bacillati</taxon>
        <taxon>Actinomycetota</taxon>
        <taxon>Actinomycetes</taxon>
        <taxon>Mycobacteriales</taxon>
        <taxon>Corynebacteriaceae</taxon>
        <taxon>Corynebacterium</taxon>
    </lineage>
</organism>
<gene>
    <name evidence="1" type="ORF">FPH17_09960</name>
</gene>
<dbReference type="InterPro" id="IPR029058">
    <property type="entry name" value="AB_hydrolase_fold"/>
</dbReference>
<dbReference type="PANTHER" id="PTHR15394">
    <property type="entry name" value="SERINE HYDROLASE RBBP9"/>
    <property type="match status" value="1"/>
</dbReference>
<dbReference type="PANTHER" id="PTHR15394:SF3">
    <property type="entry name" value="SERINE HYDROLASE RBBP9"/>
    <property type="match status" value="1"/>
</dbReference>
<proteinExistence type="predicted"/>
<keyword evidence="1" id="KW-0378">Hydrolase</keyword>
<dbReference type="GO" id="GO:0016787">
    <property type="term" value="F:hydrolase activity"/>
    <property type="evidence" value="ECO:0007669"/>
    <property type="project" value="UniProtKB-KW"/>
</dbReference>
<name>A0ABY3DZC0_9CORY</name>
<evidence type="ECO:0000313" key="2">
    <source>
        <dbReference type="Proteomes" id="UP000320747"/>
    </source>
</evidence>
<dbReference type="EMBL" id="VMHH01000009">
    <property type="protein sequence ID" value="TSJ72056.1"/>
    <property type="molecule type" value="Genomic_DNA"/>
</dbReference>
<accession>A0ABY3DZC0</accession>
<protein>
    <submittedName>
        <fullName evidence="1">Serine hydrolase family protein</fullName>
    </submittedName>
</protein>
<comment type="caution">
    <text evidence="1">The sequence shown here is derived from an EMBL/GenBank/DDBJ whole genome shotgun (WGS) entry which is preliminary data.</text>
</comment>
<evidence type="ECO:0000313" key="1">
    <source>
        <dbReference type="EMBL" id="TSJ72056.1"/>
    </source>
</evidence>
<dbReference type="RefSeq" id="WP_154880275.1">
    <property type="nucleotide sequence ID" value="NZ_JAADJX010000001.1"/>
</dbReference>
<sequence length="191" mass="21181">MRFAIIHGYTASPSAHWFPWLREELTREGHSVDVVALPSPDAPNHDEWVAAISQGIEHLDSKTCVITHSLGGVATLSYLSSLAGPQAEWNLSGLFMVSPFTKHLQAIPELDAFIDAAHVDLGRITPRIGHIEVFYSTNDARVAPELTLRLAEQLGTTPIPIDNAGHFCLEDGFSEFPALYEHISRWCREQQ</sequence>
<dbReference type="InterPro" id="IPR010662">
    <property type="entry name" value="RBBP9/YdeN"/>
</dbReference>
<dbReference type="SUPFAM" id="SSF53474">
    <property type="entry name" value="alpha/beta-Hydrolases"/>
    <property type="match status" value="1"/>
</dbReference>
<dbReference type="Gene3D" id="3.40.50.1820">
    <property type="entry name" value="alpha/beta hydrolase"/>
    <property type="match status" value="1"/>
</dbReference>
<dbReference type="Proteomes" id="UP000320747">
    <property type="component" value="Unassembled WGS sequence"/>
</dbReference>